<evidence type="ECO:0000256" key="6">
    <source>
        <dbReference type="PROSITE-ProRule" id="PRU00267"/>
    </source>
</evidence>
<gene>
    <name evidence="9" type="primary">BBX</name>
</gene>
<sequence length="767" mass="85998">MINTGDFNVTNRGNVLLPRGLVPLDKCKLVHTTIIPQSTGERFSSPYAIQTSLNAYTNDNKLPADIKSVKTNDIHLVGPQVHVQCIQSHPTLQNKKWSSTGCSFNNERVRNVNRIESAFILSKTASGNNINNTTYPNTLSNVECDKSLNIGNPMKSIQEAIAHRELSDRHMTSVSSIDYQENAFHHIEDVHNYAKMDRYSYSNESSNSSMHEDDNEDEDADLDEDDDAATNYERYVNKSKYFAAKNGKCEKANTLIIRMETEETDLHVDVETVHQVQKETEVAVPSTPDHHARRPMNAFLIFCKRHRAIVKERYKTLENRAITKILGDWWASLDATDKKCFTNLAQQNKDAFFNANPNFKWYKLPAPPLRTLSTRPGNVGRKSEQDYDFKLNMMAVQSGVSLLPKFPKNSNHNLFKLADEAHMGELSHLFNTESNNNMCNANQNTLQQVLGETSQFINAYMLPINGTGGDQESKKRLLSENSFSSNGSEDDTLPKKSSRSCKGKIYQELINSGKISAVSKKIKGSKSQHHLNGFSQQYISTNHSSTQASLDGSKNPTTTWANMPIYKSKSKISESSYVDSSQSNYDVSNFDLEEKIKELPALSLDLYLQRKRNTKKKKKFTSKKRHSNNILSSRKSGANNVMSASPLSATDKNRDVSPQQAVGSQKRKARKESITRRDITAIENEIASVISLANGFNTVHGCYYLNESLNAPVPKTMVLGEPTISTVGMEADNQHSHQFGNLYNDNSSTSDLFILAEVAANRTELTN</sequence>
<dbReference type="EMBL" id="GAMC01012591">
    <property type="protein sequence ID" value="JAB93964.1"/>
    <property type="molecule type" value="mRNA"/>
</dbReference>
<dbReference type="GO" id="GO:0000977">
    <property type="term" value="F:RNA polymerase II transcription regulatory region sequence-specific DNA binding"/>
    <property type="evidence" value="ECO:0007669"/>
    <property type="project" value="TreeGrafter"/>
</dbReference>
<feature type="DNA-binding region" description="HMG box" evidence="6">
    <location>
        <begin position="292"/>
        <end position="360"/>
    </location>
</feature>
<dbReference type="EMBL" id="GAMC01012587">
    <property type="protein sequence ID" value="JAB93968.1"/>
    <property type="molecule type" value="mRNA"/>
</dbReference>
<feature type="region of interest" description="Disordered" evidence="7">
    <location>
        <begin position="201"/>
        <end position="223"/>
    </location>
</feature>
<keyword evidence="1" id="KW-0597">Phosphoprotein</keyword>
<evidence type="ECO:0000256" key="2">
    <source>
        <dbReference type="ARBA" id="ARBA00023015"/>
    </source>
</evidence>
<keyword evidence="5 6" id="KW-0539">Nucleus</keyword>
<reference evidence="9" key="2">
    <citation type="journal article" date="2014" name="BMC Genomics">
        <title>A genomic perspective to assessing quality of mass-reared SIT flies used in Mediterranean fruit fly (Ceratitis capitata) eradication in California.</title>
        <authorList>
            <person name="Calla B."/>
            <person name="Hall B."/>
            <person name="Hou S."/>
            <person name="Geib S.M."/>
        </authorList>
    </citation>
    <scope>NUCLEOTIDE SEQUENCE</scope>
</reference>
<dbReference type="PANTHER" id="PTHR13059">
    <property type="entry name" value="HMG-BOX TRANSCRIPTION FACTOR BBX"/>
    <property type="match status" value="1"/>
</dbReference>
<evidence type="ECO:0000313" key="9">
    <source>
        <dbReference type="EMBL" id="JAB93968.1"/>
    </source>
</evidence>
<evidence type="ECO:0000256" key="4">
    <source>
        <dbReference type="ARBA" id="ARBA00023163"/>
    </source>
</evidence>
<accession>W8BAB1</accession>
<evidence type="ECO:0000259" key="8">
    <source>
        <dbReference type="PROSITE" id="PS50118"/>
    </source>
</evidence>
<dbReference type="PANTHER" id="PTHR13059:SF10">
    <property type="entry name" value="HMG BOX TRANSCRIPTION FACTOR BBX"/>
    <property type="match status" value="1"/>
</dbReference>
<dbReference type="InterPro" id="IPR052412">
    <property type="entry name" value="CC-Dev_Transcription_Reg"/>
</dbReference>
<organism evidence="9">
    <name type="scientific">Ceratitis capitata</name>
    <name type="common">Mediterranean fruit fly</name>
    <name type="synonym">Tephritis capitata</name>
    <dbReference type="NCBI Taxonomy" id="7213"/>
    <lineage>
        <taxon>Eukaryota</taxon>
        <taxon>Metazoa</taxon>
        <taxon>Ecdysozoa</taxon>
        <taxon>Arthropoda</taxon>
        <taxon>Hexapoda</taxon>
        <taxon>Insecta</taxon>
        <taxon>Pterygota</taxon>
        <taxon>Neoptera</taxon>
        <taxon>Endopterygota</taxon>
        <taxon>Diptera</taxon>
        <taxon>Brachycera</taxon>
        <taxon>Muscomorpha</taxon>
        <taxon>Tephritoidea</taxon>
        <taxon>Tephritidae</taxon>
        <taxon>Ceratitis</taxon>
        <taxon>Ceratitis</taxon>
    </lineage>
</organism>
<dbReference type="EMBL" id="GAMC01012589">
    <property type="protein sequence ID" value="JAB93966.1"/>
    <property type="molecule type" value="mRNA"/>
</dbReference>
<keyword evidence="2" id="KW-0805">Transcription regulation</keyword>
<dbReference type="InterPro" id="IPR009071">
    <property type="entry name" value="HMG_box_dom"/>
</dbReference>
<dbReference type="EMBL" id="GAMC01012588">
    <property type="protein sequence ID" value="JAB93967.1"/>
    <property type="molecule type" value="mRNA"/>
</dbReference>
<dbReference type="CDD" id="cd21989">
    <property type="entry name" value="HMG-box_HBP2"/>
    <property type="match status" value="1"/>
</dbReference>
<dbReference type="InterPro" id="IPR049523">
    <property type="entry name" value="BBX_HMG-box"/>
</dbReference>
<dbReference type="SUPFAM" id="SSF47095">
    <property type="entry name" value="HMG-box"/>
    <property type="match status" value="1"/>
</dbReference>
<reference evidence="9" key="1">
    <citation type="submission" date="2013-07" db="EMBL/GenBank/DDBJ databases">
        <authorList>
            <person name="Geib S."/>
        </authorList>
    </citation>
    <scope>NUCLEOTIDE SEQUENCE</scope>
</reference>
<feature type="domain" description="HMG box" evidence="8">
    <location>
        <begin position="292"/>
        <end position="360"/>
    </location>
</feature>
<dbReference type="PROSITE" id="PS50118">
    <property type="entry name" value="HMG_BOX_2"/>
    <property type="match status" value="1"/>
</dbReference>
<dbReference type="Gene3D" id="1.10.30.10">
    <property type="entry name" value="High mobility group box domain"/>
    <property type="match status" value="1"/>
</dbReference>
<feature type="region of interest" description="Disordered" evidence="7">
    <location>
        <begin position="468"/>
        <end position="499"/>
    </location>
</feature>
<feature type="region of interest" description="Disordered" evidence="7">
    <location>
        <begin position="613"/>
        <end position="673"/>
    </location>
</feature>
<evidence type="ECO:0000256" key="3">
    <source>
        <dbReference type="ARBA" id="ARBA00023125"/>
    </source>
</evidence>
<feature type="compositionally biased region" description="Basic residues" evidence="7">
    <location>
        <begin position="613"/>
        <end position="627"/>
    </location>
</feature>
<name>W8BAB1_CERCA</name>
<evidence type="ECO:0000256" key="1">
    <source>
        <dbReference type="ARBA" id="ARBA00022553"/>
    </source>
</evidence>
<feature type="compositionally biased region" description="Acidic residues" evidence="7">
    <location>
        <begin position="213"/>
        <end position="223"/>
    </location>
</feature>
<dbReference type="GO" id="GO:0005634">
    <property type="term" value="C:nucleus"/>
    <property type="evidence" value="ECO:0007669"/>
    <property type="project" value="UniProtKB-UniRule"/>
</dbReference>
<keyword evidence="4" id="KW-0804">Transcription</keyword>
<dbReference type="SMART" id="SM00398">
    <property type="entry name" value="HMG"/>
    <property type="match status" value="1"/>
</dbReference>
<dbReference type="AlphaFoldDB" id="W8BAB1"/>
<dbReference type="InterPro" id="IPR036910">
    <property type="entry name" value="HMG_box_dom_sf"/>
</dbReference>
<evidence type="ECO:0000256" key="7">
    <source>
        <dbReference type="SAM" id="MobiDB-lite"/>
    </source>
</evidence>
<dbReference type="EMBL" id="GAMC01012592">
    <property type="protein sequence ID" value="JAB93963.1"/>
    <property type="molecule type" value="mRNA"/>
</dbReference>
<dbReference type="Pfam" id="PF00505">
    <property type="entry name" value="HMG_box"/>
    <property type="match status" value="1"/>
</dbReference>
<proteinExistence type="evidence at transcript level"/>
<protein>
    <submittedName>
        <fullName evidence="9">HMG box transcription factor BBX</fullName>
    </submittedName>
</protein>
<feature type="compositionally biased region" description="Polar residues" evidence="7">
    <location>
        <begin position="628"/>
        <end position="663"/>
    </location>
</feature>
<evidence type="ECO:0000256" key="5">
    <source>
        <dbReference type="ARBA" id="ARBA00023242"/>
    </source>
</evidence>
<keyword evidence="3 6" id="KW-0238">DNA-binding</keyword>
<dbReference type="GO" id="GO:0000981">
    <property type="term" value="F:DNA-binding transcription factor activity, RNA polymerase II-specific"/>
    <property type="evidence" value="ECO:0007669"/>
    <property type="project" value="TreeGrafter"/>
</dbReference>
<dbReference type="OrthoDB" id="8056159at2759"/>